<dbReference type="RefSeq" id="WP_111476102.1">
    <property type="nucleotide sequence ID" value="NZ_QHKM01000001.1"/>
</dbReference>
<dbReference type="Pfam" id="PF00535">
    <property type="entry name" value="Glycos_transf_2"/>
    <property type="match status" value="2"/>
</dbReference>
<feature type="domain" description="Glycosyltransferase 2-like" evidence="2">
    <location>
        <begin position="12"/>
        <end position="131"/>
    </location>
</feature>
<dbReference type="PANTHER" id="PTHR43685:SF2">
    <property type="entry name" value="GLYCOSYLTRANSFERASE 2-LIKE DOMAIN-CONTAINING PROTEIN"/>
    <property type="match status" value="1"/>
</dbReference>
<accession>A0A328BTM2</accession>
<name>A0A328BTM2_9BACT</name>
<dbReference type="CDD" id="cd00761">
    <property type="entry name" value="Glyco_tranf_GTA_type"/>
    <property type="match status" value="1"/>
</dbReference>
<evidence type="ECO:0000259" key="2">
    <source>
        <dbReference type="Pfam" id="PF00535"/>
    </source>
</evidence>
<dbReference type="OrthoDB" id="1334872at2"/>
<dbReference type="Proteomes" id="UP000248553">
    <property type="component" value="Unassembled WGS sequence"/>
</dbReference>
<feature type="region of interest" description="Disordered" evidence="1">
    <location>
        <begin position="647"/>
        <end position="668"/>
    </location>
</feature>
<dbReference type="InterPro" id="IPR050834">
    <property type="entry name" value="Glycosyltransf_2"/>
</dbReference>
<dbReference type="Gene3D" id="3.90.550.10">
    <property type="entry name" value="Spore Coat Polysaccharide Biosynthesis Protein SpsA, Chain A"/>
    <property type="match status" value="2"/>
</dbReference>
<dbReference type="InterPro" id="IPR029044">
    <property type="entry name" value="Nucleotide-diphossugar_trans"/>
</dbReference>
<proteinExistence type="predicted"/>
<reference evidence="4" key="1">
    <citation type="submission" date="2018-05" db="EMBL/GenBank/DDBJ databases">
        <authorList>
            <person name="Nie L."/>
        </authorList>
    </citation>
    <scope>NUCLEOTIDE SEQUENCE [LARGE SCALE GENOMIC DNA]</scope>
    <source>
        <strain evidence="4">NL</strain>
    </source>
</reference>
<sequence>MGASTPSVLLSIVSWNSAATIEACLRSVLRQSYRDFVVWVVDNASADDTCARVAALAATDARVRLHRLPQNTGFCGGHNYALDRTRTDYVLLVNPDVDMAPDYLARALSAMQRDARIGAVCGLLVQSHDADPRIDSAGLLALPGGRYGLRHHNELLSQTTVQPGWVAGADGALPLYRRRFIDDLRVEGQFFDERFFAHKEDWDVAWRGELYGWRTWLEPGCRAVHPRVFRPGNWALRQRLNGAIKADAVKNQLLLLIKNAPAGQALRTWLRALPRQLAILLFLVLREPRSLTAYRYVWRHRRALWGARQRVQARARRGWQPPAERPLPVAPLLSICVPCYHRPELLSRALASIGPLPAEVEVLVSDNSVADDACEEAAHRLLTPQPAGQWRYYRNPAGSTAVDNFRLCLQRARGRYVLHLHDDDYLLAGGLALLLGTLRRVQTSHQAVLFGVEVVDMERRLLRHQQVSQETYLPPAEAVEQLLTNSSFVRIPAIVVSRAAYAEAGGLDESLGSTGDTDLWARVFARHGVLRTPARVAAYTVHAAAITARMFTPPTIDNLLRIFEKVRATGLLPEPRLRRAQAHFFHQFILAGAYRSLQQHDADAARQVLELFELPALRQLPVPARWAPARLGLAALLLSAPRFPNAGTTAGPASARTPAPASAPAPAH</sequence>
<gene>
    <name evidence="3" type="ORF">DLM85_00430</name>
</gene>
<protein>
    <recommendedName>
        <fullName evidence="2">Glycosyltransferase 2-like domain-containing protein</fullName>
    </recommendedName>
</protein>
<dbReference type="InterPro" id="IPR001173">
    <property type="entry name" value="Glyco_trans_2-like"/>
</dbReference>
<evidence type="ECO:0000256" key="1">
    <source>
        <dbReference type="SAM" id="MobiDB-lite"/>
    </source>
</evidence>
<feature type="compositionally biased region" description="Low complexity" evidence="1">
    <location>
        <begin position="647"/>
        <end position="660"/>
    </location>
</feature>
<dbReference type="EMBL" id="QHKM01000001">
    <property type="protein sequence ID" value="RAK69366.1"/>
    <property type="molecule type" value="Genomic_DNA"/>
</dbReference>
<dbReference type="PANTHER" id="PTHR43685">
    <property type="entry name" value="GLYCOSYLTRANSFERASE"/>
    <property type="match status" value="1"/>
</dbReference>
<keyword evidence="4" id="KW-1185">Reference proteome</keyword>
<dbReference type="SUPFAM" id="SSF53448">
    <property type="entry name" value="Nucleotide-diphospho-sugar transferases"/>
    <property type="match status" value="2"/>
</dbReference>
<dbReference type="CDD" id="cd04186">
    <property type="entry name" value="GT_2_like_c"/>
    <property type="match status" value="1"/>
</dbReference>
<feature type="domain" description="Glycosyltransferase 2-like" evidence="2">
    <location>
        <begin position="334"/>
        <end position="488"/>
    </location>
</feature>
<evidence type="ECO:0000313" key="4">
    <source>
        <dbReference type="Proteomes" id="UP000248553"/>
    </source>
</evidence>
<organism evidence="3 4">
    <name type="scientific">Hymenobacter edaphi</name>
    <dbReference type="NCBI Taxonomy" id="2211146"/>
    <lineage>
        <taxon>Bacteria</taxon>
        <taxon>Pseudomonadati</taxon>
        <taxon>Bacteroidota</taxon>
        <taxon>Cytophagia</taxon>
        <taxon>Cytophagales</taxon>
        <taxon>Hymenobacteraceae</taxon>
        <taxon>Hymenobacter</taxon>
    </lineage>
</organism>
<comment type="caution">
    <text evidence="3">The sequence shown here is derived from an EMBL/GenBank/DDBJ whole genome shotgun (WGS) entry which is preliminary data.</text>
</comment>
<dbReference type="AlphaFoldDB" id="A0A328BTM2"/>
<evidence type="ECO:0000313" key="3">
    <source>
        <dbReference type="EMBL" id="RAK69366.1"/>
    </source>
</evidence>